<sequence length="79" mass="9040">ADAVLHEELIAGFELEIGAFYTNNKPGRLWSVRQVIDEKAHKNRHQHMLIYRTVGGSGKGQSGYCTYQEFAEWAKEKMV</sequence>
<dbReference type="EMBL" id="JABBXD010000022">
    <property type="protein sequence ID" value="MBD3587736.1"/>
    <property type="molecule type" value="Genomic_DNA"/>
</dbReference>
<keyword evidence="2" id="KW-1185">Reference proteome</keyword>
<name>A0ABR8LRQ8_9ALTE</name>
<protein>
    <submittedName>
        <fullName evidence="1">HPP family protein</fullName>
    </submittedName>
</protein>
<accession>A0ABR8LRQ8</accession>
<reference evidence="1 2" key="1">
    <citation type="submission" date="2020-04" db="EMBL/GenBank/DDBJ databases">
        <title>Salinimonas sp. HHU 13199.</title>
        <authorList>
            <person name="Cui X."/>
            <person name="Zhang D."/>
        </authorList>
    </citation>
    <scope>NUCLEOTIDE SEQUENCE [LARGE SCALE GENOMIC DNA]</scope>
    <source>
        <strain evidence="1 2">HHU 13199</strain>
    </source>
</reference>
<feature type="non-terminal residue" evidence="1">
    <location>
        <position position="1"/>
    </location>
</feature>
<proteinExistence type="predicted"/>
<organism evidence="1 2">
    <name type="scientific">Salinimonas profundi</name>
    <dbReference type="NCBI Taxonomy" id="2729140"/>
    <lineage>
        <taxon>Bacteria</taxon>
        <taxon>Pseudomonadati</taxon>
        <taxon>Pseudomonadota</taxon>
        <taxon>Gammaproteobacteria</taxon>
        <taxon>Alteromonadales</taxon>
        <taxon>Alteromonadaceae</taxon>
        <taxon>Alteromonas/Salinimonas group</taxon>
        <taxon>Salinimonas</taxon>
    </lineage>
</organism>
<comment type="caution">
    <text evidence="1">The sequence shown here is derived from an EMBL/GenBank/DDBJ whole genome shotgun (WGS) entry which is preliminary data.</text>
</comment>
<evidence type="ECO:0000313" key="2">
    <source>
        <dbReference type="Proteomes" id="UP000624419"/>
    </source>
</evidence>
<dbReference type="Proteomes" id="UP000624419">
    <property type="component" value="Unassembled WGS sequence"/>
</dbReference>
<gene>
    <name evidence="1" type="ORF">HHX48_18565</name>
</gene>
<evidence type="ECO:0000313" key="1">
    <source>
        <dbReference type="EMBL" id="MBD3587736.1"/>
    </source>
</evidence>